<keyword evidence="4" id="KW-0624">Polysaccharide degradation</keyword>
<dbReference type="OMA" id="DNEMLHY"/>
<accession>V4CA96</accession>
<comment type="similarity">
    <text evidence="1">Belongs to the glycosyl hydrolase 10 (cellulase F) family.</text>
</comment>
<dbReference type="OrthoDB" id="1719965at2759"/>
<dbReference type="InterPro" id="IPR044846">
    <property type="entry name" value="GH10"/>
</dbReference>
<dbReference type="EMBL" id="KB201205">
    <property type="protein sequence ID" value="ESO98724.1"/>
    <property type="molecule type" value="Genomic_DNA"/>
</dbReference>
<evidence type="ECO:0000256" key="4">
    <source>
        <dbReference type="ARBA" id="ARBA00023326"/>
    </source>
</evidence>
<dbReference type="AlphaFoldDB" id="V4CA96"/>
<dbReference type="PRINTS" id="PR00134">
    <property type="entry name" value="GLHYDRLASE10"/>
</dbReference>
<dbReference type="GO" id="GO:0000272">
    <property type="term" value="P:polysaccharide catabolic process"/>
    <property type="evidence" value="ECO:0007669"/>
    <property type="project" value="UniProtKB-KW"/>
</dbReference>
<dbReference type="PROSITE" id="PS51760">
    <property type="entry name" value="GH10_2"/>
    <property type="match status" value="1"/>
</dbReference>
<evidence type="ECO:0000256" key="1">
    <source>
        <dbReference type="ARBA" id="ARBA00007495"/>
    </source>
</evidence>
<dbReference type="SUPFAM" id="SSF51445">
    <property type="entry name" value="(Trans)glycosidases"/>
    <property type="match status" value="1"/>
</dbReference>
<proteinExistence type="inferred from homology"/>
<protein>
    <recommendedName>
        <fullName evidence="6">GH10 domain-containing protein</fullName>
    </recommendedName>
</protein>
<dbReference type="SMART" id="SM00633">
    <property type="entry name" value="Glyco_10"/>
    <property type="match status" value="1"/>
</dbReference>
<evidence type="ECO:0000313" key="7">
    <source>
        <dbReference type="EMBL" id="ESO98724.1"/>
    </source>
</evidence>
<dbReference type="Gene3D" id="3.20.20.80">
    <property type="entry name" value="Glycosidases"/>
    <property type="match status" value="1"/>
</dbReference>
<keyword evidence="5" id="KW-0812">Transmembrane</keyword>
<keyword evidence="8" id="KW-1185">Reference proteome</keyword>
<evidence type="ECO:0000259" key="6">
    <source>
        <dbReference type="PROSITE" id="PS51760"/>
    </source>
</evidence>
<organism evidence="7 8">
    <name type="scientific">Lottia gigantea</name>
    <name type="common">Giant owl limpet</name>
    <dbReference type="NCBI Taxonomy" id="225164"/>
    <lineage>
        <taxon>Eukaryota</taxon>
        <taxon>Metazoa</taxon>
        <taxon>Spiralia</taxon>
        <taxon>Lophotrochozoa</taxon>
        <taxon>Mollusca</taxon>
        <taxon>Gastropoda</taxon>
        <taxon>Patellogastropoda</taxon>
        <taxon>Lottioidea</taxon>
        <taxon>Lottiidae</taxon>
        <taxon>Lottia</taxon>
    </lineage>
</organism>
<reference evidence="7 8" key="1">
    <citation type="journal article" date="2013" name="Nature">
        <title>Insights into bilaterian evolution from three spiralian genomes.</title>
        <authorList>
            <person name="Simakov O."/>
            <person name="Marletaz F."/>
            <person name="Cho S.J."/>
            <person name="Edsinger-Gonzales E."/>
            <person name="Havlak P."/>
            <person name="Hellsten U."/>
            <person name="Kuo D.H."/>
            <person name="Larsson T."/>
            <person name="Lv J."/>
            <person name="Arendt D."/>
            <person name="Savage R."/>
            <person name="Osoegawa K."/>
            <person name="de Jong P."/>
            <person name="Grimwood J."/>
            <person name="Chapman J.A."/>
            <person name="Shapiro H."/>
            <person name="Aerts A."/>
            <person name="Otillar R.P."/>
            <person name="Terry A.Y."/>
            <person name="Boore J.L."/>
            <person name="Grigoriev I.V."/>
            <person name="Lindberg D.R."/>
            <person name="Seaver E.C."/>
            <person name="Weisblat D.A."/>
            <person name="Putnam N.H."/>
            <person name="Rokhsar D.S."/>
        </authorList>
    </citation>
    <scope>NUCLEOTIDE SEQUENCE [LARGE SCALE GENOMIC DNA]</scope>
</reference>
<keyword evidence="3" id="KW-0119">Carbohydrate metabolism</keyword>
<evidence type="ECO:0000256" key="3">
    <source>
        <dbReference type="ARBA" id="ARBA00023277"/>
    </source>
</evidence>
<evidence type="ECO:0000256" key="5">
    <source>
        <dbReference type="SAM" id="Phobius"/>
    </source>
</evidence>
<evidence type="ECO:0000256" key="2">
    <source>
        <dbReference type="ARBA" id="ARBA00022801"/>
    </source>
</evidence>
<dbReference type="Pfam" id="PF00331">
    <property type="entry name" value="Glyco_hydro_10"/>
    <property type="match status" value="1"/>
</dbReference>
<name>V4CA96_LOTGI</name>
<dbReference type="KEGG" id="lgi:LOTGIDRAFT_114181"/>
<dbReference type="GO" id="GO:0031176">
    <property type="term" value="F:endo-1,4-beta-xylanase activity"/>
    <property type="evidence" value="ECO:0007669"/>
    <property type="project" value="UniProtKB-ARBA"/>
</dbReference>
<feature type="domain" description="GH10" evidence="6">
    <location>
        <begin position="48"/>
        <end position="326"/>
    </location>
</feature>
<dbReference type="GeneID" id="20231058"/>
<keyword evidence="5" id="KW-1133">Transmembrane helix</keyword>
<keyword evidence="2" id="KW-0378">Hydrolase</keyword>
<feature type="transmembrane region" description="Helical" evidence="5">
    <location>
        <begin position="12"/>
        <end position="33"/>
    </location>
</feature>
<dbReference type="InterPro" id="IPR001000">
    <property type="entry name" value="GH10_dom"/>
</dbReference>
<evidence type="ECO:0000313" key="8">
    <source>
        <dbReference type="Proteomes" id="UP000030746"/>
    </source>
</evidence>
<dbReference type="Proteomes" id="UP000030746">
    <property type="component" value="Unassembled WGS sequence"/>
</dbReference>
<dbReference type="HOGENOM" id="CLU_008797_1_0_1"/>
<keyword evidence="5" id="KW-0472">Membrane</keyword>
<dbReference type="RefSeq" id="XP_009050367.1">
    <property type="nucleotide sequence ID" value="XM_009052119.1"/>
</dbReference>
<dbReference type="InterPro" id="IPR017853">
    <property type="entry name" value="GH"/>
</dbReference>
<dbReference type="PANTHER" id="PTHR31490">
    <property type="entry name" value="GLYCOSYL HYDROLASE"/>
    <property type="match status" value="1"/>
</dbReference>
<sequence length="396" mass="45482">MLPLFINRCQIALTALSFPPIYLLLLLLLYYVAFQIQQLKSEFGWGSAVNVNNIHDSAHHAYQKFFYDTFEWAVLENALKWPALEGSKVGTSYITLFNSINLSCRIKVRGHNIFWGGGNKIPRWQKSMSGAELKSVLEKHIQDMTKTFKGKFQHWDVENENIHLHYYEDILHDPDITQWMFRETHRLDPHTKCYLNDYSVVSSRLSTLAYLDQALKFKAAGVPVGGMGIQSHLGKNPDLTIIKKRLDEVAKAGYPIWITELDINESDENKKSKNYEDVMRLYFSHPAVHGVMFWGFWDGRHWRPSAALANGDHVTPNAAGRKVQNLLQKAWRTNETRDIQHGQKLHIRAFKGNYKLLVHHNGNMIHSQNFSLNSNGNSLNINLSGSGEYTQIFVAL</sequence>
<gene>
    <name evidence="7" type="ORF">LOTGIDRAFT_114181</name>
</gene>
<dbReference type="PANTHER" id="PTHR31490:SF1">
    <property type="entry name" value="ENDO-1,4-BETA-XYLANASE 1"/>
    <property type="match status" value="1"/>
</dbReference>
<dbReference type="CTD" id="20231058"/>